<evidence type="ECO:0000256" key="1">
    <source>
        <dbReference type="ARBA" id="ARBA00001933"/>
    </source>
</evidence>
<dbReference type="GO" id="GO:0005739">
    <property type="term" value="C:mitochondrion"/>
    <property type="evidence" value="ECO:0007669"/>
    <property type="project" value="TreeGrafter"/>
</dbReference>
<dbReference type="OMA" id="YANINWD"/>
<keyword evidence="4 10" id="KW-0028">Amino-acid biosynthesis</keyword>
<organism evidence="12 13">
    <name type="scientific">Romanomermis culicivorax</name>
    <name type="common">Nematode worm</name>
    <dbReference type="NCBI Taxonomy" id="13658"/>
    <lineage>
        <taxon>Eukaryota</taxon>
        <taxon>Metazoa</taxon>
        <taxon>Ecdysozoa</taxon>
        <taxon>Nematoda</taxon>
        <taxon>Enoplea</taxon>
        <taxon>Dorylaimia</taxon>
        <taxon>Mermithida</taxon>
        <taxon>Mermithoidea</taxon>
        <taxon>Mermithidae</taxon>
        <taxon>Romanomermis</taxon>
    </lineage>
</organism>
<dbReference type="Pfam" id="PF21236">
    <property type="entry name" value="OB_PRS7"/>
    <property type="match status" value="1"/>
</dbReference>
<evidence type="ECO:0000313" key="12">
    <source>
        <dbReference type="Proteomes" id="UP000887565"/>
    </source>
</evidence>
<dbReference type="InterPro" id="IPR048723">
    <property type="entry name" value="OB_PRS7"/>
</dbReference>
<accession>A0A915J8B8</accession>
<dbReference type="EC" id="2.6.1.42" evidence="10"/>
<comment type="cofactor">
    <cofactor evidence="1 9">
        <name>pyridoxal 5'-phosphate</name>
        <dbReference type="ChEBI" id="CHEBI:597326"/>
    </cofactor>
</comment>
<name>A0A915J8B8_ROMCU</name>
<protein>
    <recommendedName>
        <fullName evidence="10">Branched-chain-amino-acid aminotransferase</fullName>
        <ecNumber evidence="10">2.6.1.42</ecNumber>
    </recommendedName>
</protein>
<dbReference type="AlphaFoldDB" id="A0A915J8B8"/>
<dbReference type="Proteomes" id="UP000887565">
    <property type="component" value="Unplaced"/>
</dbReference>
<dbReference type="InterPro" id="IPR018300">
    <property type="entry name" value="Aminotrans_IV_CS"/>
</dbReference>
<evidence type="ECO:0000256" key="8">
    <source>
        <dbReference type="RuleBase" id="RU004106"/>
    </source>
</evidence>
<dbReference type="GO" id="GO:0009099">
    <property type="term" value="P:L-valine biosynthetic process"/>
    <property type="evidence" value="ECO:0007669"/>
    <property type="project" value="TreeGrafter"/>
</dbReference>
<dbReference type="PROSITE" id="PS00770">
    <property type="entry name" value="AA_TRANSFER_CLASS_4"/>
    <property type="match status" value="1"/>
</dbReference>
<dbReference type="InterPro" id="IPR043132">
    <property type="entry name" value="BCAT-like_C"/>
</dbReference>
<comment type="similarity">
    <text evidence="2 8">Belongs to the class-IV pyridoxal-phosphate-dependent aminotransferase family.</text>
</comment>
<evidence type="ECO:0000256" key="2">
    <source>
        <dbReference type="ARBA" id="ARBA00009320"/>
    </source>
</evidence>
<evidence type="ECO:0000256" key="6">
    <source>
        <dbReference type="ARBA" id="ARBA00022898"/>
    </source>
</evidence>
<feature type="domain" description="26S proteasome regulatory subunit 7-like OB" evidence="11">
    <location>
        <begin position="353"/>
        <end position="422"/>
    </location>
</feature>
<comment type="catalytic activity">
    <reaction evidence="10">
        <text>L-leucine + 2-oxoglutarate = 4-methyl-2-oxopentanoate + L-glutamate</text>
        <dbReference type="Rhea" id="RHEA:18321"/>
        <dbReference type="ChEBI" id="CHEBI:16810"/>
        <dbReference type="ChEBI" id="CHEBI:17865"/>
        <dbReference type="ChEBI" id="CHEBI:29985"/>
        <dbReference type="ChEBI" id="CHEBI:57427"/>
        <dbReference type="EC" id="2.6.1.42"/>
    </reaction>
</comment>
<keyword evidence="6 9" id="KW-0663">Pyridoxal phosphate</keyword>
<dbReference type="Gene3D" id="3.20.10.10">
    <property type="entry name" value="D-amino Acid Aminotransferase, subunit A, domain 2"/>
    <property type="match status" value="1"/>
</dbReference>
<keyword evidence="12" id="KW-1185">Reference proteome</keyword>
<dbReference type="PANTHER" id="PTHR11825:SF44">
    <property type="entry name" value="BRANCHED-CHAIN-AMINO-ACID AMINOTRANSFERASE"/>
    <property type="match status" value="1"/>
</dbReference>
<keyword evidence="3 10" id="KW-0032">Aminotransferase</keyword>
<proteinExistence type="inferred from homology"/>
<keyword evidence="7 10" id="KW-0100">Branched-chain amino acid biosynthesis</keyword>
<dbReference type="Pfam" id="PF01063">
    <property type="entry name" value="Aminotran_4"/>
    <property type="match status" value="1"/>
</dbReference>
<evidence type="ECO:0000256" key="5">
    <source>
        <dbReference type="ARBA" id="ARBA00022679"/>
    </source>
</evidence>
<dbReference type="GO" id="GO:0004084">
    <property type="term" value="F:branched-chain-amino-acid transaminase activity"/>
    <property type="evidence" value="ECO:0007669"/>
    <property type="project" value="UniProtKB-EC"/>
</dbReference>
<dbReference type="GO" id="GO:0009098">
    <property type="term" value="P:L-leucine biosynthetic process"/>
    <property type="evidence" value="ECO:0007669"/>
    <property type="project" value="TreeGrafter"/>
</dbReference>
<sequence length="422" mass="48794">MKKSNPNPLPDSTNKRRTLNCRIQQFGHRDLIVHEAPKSSVRDKFDAEKLKFGSQFSDHILEVEWTSKNGWGRPVIQPMHDLMLHPAAKVLHYAIELFEGLKAYRGADNKIRLFRPELNMHRMVTSAKRVCLPTLLKLNELRDEPCGFVMLFHINYAPTILTSKKAQDLGCQQVLWLFGEEHYLTEVGTMNIFVLLKNKNGETELVTPPLDSGLILHGITRRCLLELAREWKEFKVSERPITMKDITQALKEDRYGTIAKHGWTKIVAECDEQAASVSRAPYQEKLKSLQLDIERLFKRINELSVKAFLSFEFAFDETKTFFRFFCKGIQESDTGLLPKQLWDIASDFQAKREEDTYKIGHIVKILFPPKSPQPKIGKSGKKFGIEEPPRYVVNFKQSGKYVVDFDRKRVRPKDLDEGMRVA</sequence>
<comment type="catalytic activity">
    <reaction evidence="10">
        <text>L-valine + 2-oxoglutarate = 3-methyl-2-oxobutanoate + L-glutamate</text>
        <dbReference type="Rhea" id="RHEA:24813"/>
        <dbReference type="ChEBI" id="CHEBI:11851"/>
        <dbReference type="ChEBI" id="CHEBI:16810"/>
        <dbReference type="ChEBI" id="CHEBI:29985"/>
        <dbReference type="ChEBI" id="CHEBI:57762"/>
        <dbReference type="EC" id="2.6.1.42"/>
    </reaction>
</comment>
<dbReference type="InterPro" id="IPR036038">
    <property type="entry name" value="Aminotransferase-like"/>
</dbReference>
<evidence type="ECO:0000256" key="3">
    <source>
        <dbReference type="ARBA" id="ARBA00022576"/>
    </source>
</evidence>
<evidence type="ECO:0000256" key="4">
    <source>
        <dbReference type="ARBA" id="ARBA00022605"/>
    </source>
</evidence>
<evidence type="ECO:0000313" key="13">
    <source>
        <dbReference type="WBParaSite" id="nRc.2.0.1.t22714-RA"/>
    </source>
</evidence>
<reference evidence="13" key="1">
    <citation type="submission" date="2022-11" db="UniProtKB">
        <authorList>
            <consortium name="WormBaseParasite"/>
        </authorList>
    </citation>
    <scope>IDENTIFICATION</scope>
</reference>
<comment type="catalytic activity">
    <reaction evidence="10">
        <text>L-isoleucine + 2-oxoglutarate = (S)-3-methyl-2-oxopentanoate + L-glutamate</text>
        <dbReference type="Rhea" id="RHEA:24801"/>
        <dbReference type="ChEBI" id="CHEBI:16810"/>
        <dbReference type="ChEBI" id="CHEBI:29985"/>
        <dbReference type="ChEBI" id="CHEBI:35146"/>
        <dbReference type="ChEBI" id="CHEBI:58045"/>
        <dbReference type="EC" id="2.6.1.42"/>
    </reaction>
</comment>
<dbReference type="PANTHER" id="PTHR11825">
    <property type="entry name" value="SUBGROUP IIII AMINOTRANSFERASE"/>
    <property type="match status" value="1"/>
</dbReference>
<dbReference type="InterPro" id="IPR001544">
    <property type="entry name" value="Aminotrans_IV"/>
</dbReference>
<dbReference type="InterPro" id="IPR005786">
    <property type="entry name" value="B_amino_transII"/>
</dbReference>
<evidence type="ECO:0000256" key="10">
    <source>
        <dbReference type="RuleBase" id="RU004517"/>
    </source>
</evidence>
<dbReference type="WBParaSite" id="nRc.2.0.1.t22714-RA">
    <property type="protein sequence ID" value="nRc.2.0.1.t22714-RA"/>
    <property type="gene ID" value="nRc.2.0.1.g22714"/>
</dbReference>
<evidence type="ECO:0000256" key="9">
    <source>
        <dbReference type="RuleBase" id="RU004516"/>
    </source>
</evidence>
<evidence type="ECO:0000259" key="11">
    <source>
        <dbReference type="Pfam" id="PF21236"/>
    </source>
</evidence>
<keyword evidence="5 10" id="KW-0808">Transferase</keyword>
<dbReference type="Gene3D" id="3.30.470.10">
    <property type="match status" value="1"/>
</dbReference>
<dbReference type="SUPFAM" id="SSF56752">
    <property type="entry name" value="D-aminoacid aminotransferase-like PLP-dependent enzymes"/>
    <property type="match status" value="1"/>
</dbReference>
<dbReference type="InterPro" id="IPR043131">
    <property type="entry name" value="BCAT-like_N"/>
</dbReference>
<evidence type="ECO:0000256" key="7">
    <source>
        <dbReference type="ARBA" id="ARBA00023304"/>
    </source>
</evidence>